<accession>A0ACA9PXM0</accession>
<gene>
    <name evidence="1" type="ORF">DHETER_LOCUS13183</name>
</gene>
<organism evidence="1 2">
    <name type="scientific">Dentiscutata heterogama</name>
    <dbReference type="NCBI Taxonomy" id="1316150"/>
    <lineage>
        <taxon>Eukaryota</taxon>
        <taxon>Fungi</taxon>
        <taxon>Fungi incertae sedis</taxon>
        <taxon>Mucoromycota</taxon>
        <taxon>Glomeromycotina</taxon>
        <taxon>Glomeromycetes</taxon>
        <taxon>Diversisporales</taxon>
        <taxon>Gigasporaceae</taxon>
        <taxon>Dentiscutata</taxon>
    </lineage>
</organism>
<name>A0ACA9PXM0_9GLOM</name>
<protein>
    <submittedName>
        <fullName evidence="1">10037_t:CDS:1</fullName>
    </submittedName>
</protein>
<dbReference type="Proteomes" id="UP000789702">
    <property type="component" value="Unassembled WGS sequence"/>
</dbReference>
<feature type="non-terminal residue" evidence="1">
    <location>
        <position position="104"/>
    </location>
</feature>
<feature type="non-terminal residue" evidence="1">
    <location>
        <position position="1"/>
    </location>
</feature>
<evidence type="ECO:0000313" key="1">
    <source>
        <dbReference type="EMBL" id="CAG8726723.1"/>
    </source>
</evidence>
<dbReference type="EMBL" id="CAJVPU010034991">
    <property type="protein sequence ID" value="CAG8726723.1"/>
    <property type="molecule type" value="Genomic_DNA"/>
</dbReference>
<comment type="caution">
    <text evidence="1">The sequence shown here is derived from an EMBL/GenBank/DDBJ whole genome shotgun (WGS) entry which is preliminary data.</text>
</comment>
<reference evidence="1" key="1">
    <citation type="submission" date="2021-06" db="EMBL/GenBank/DDBJ databases">
        <authorList>
            <person name="Kallberg Y."/>
            <person name="Tangrot J."/>
            <person name="Rosling A."/>
        </authorList>
    </citation>
    <scope>NUCLEOTIDE SEQUENCE</scope>
    <source>
        <strain evidence="1">IL203A</strain>
    </source>
</reference>
<evidence type="ECO:0000313" key="2">
    <source>
        <dbReference type="Proteomes" id="UP000789702"/>
    </source>
</evidence>
<proteinExistence type="predicted"/>
<keyword evidence="2" id="KW-1185">Reference proteome</keyword>
<sequence length="104" mass="11651">PERPKVDGGFERDSKENIFKQMNKVSLFMTELLKKENDVLAALQSLIYESPPEENGIDYFINIIKISPSTNITSPTTNSIKIDSNEAGDNIDTLSKLLETDDDT</sequence>